<organism evidence="1">
    <name type="scientific">viral metagenome</name>
    <dbReference type="NCBI Taxonomy" id="1070528"/>
    <lineage>
        <taxon>unclassified sequences</taxon>
        <taxon>metagenomes</taxon>
        <taxon>organismal metagenomes</taxon>
    </lineage>
</organism>
<dbReference type="AlphaFoldDB" id="A0A6C0IMD8"/>
<name>A0A6C0IMD8_9ZZZZ</name>
<protein>
    <submittedName>
        <fullName evidence="1">Uncharacterized protein</fullName>
    </submittedName>
</protein>
<proteinExistence type="predicted"/>
<accession>A0A6C0IMD8</accession>
<reference evidence="1" key="1">
    <citation type="journal article" date="2020" name="Nature">
        <title>Giant virus diversity and host interactions through global metagenomics.</title>
        <authorList>
            <person name="Schulz F."/>
            <person name="Roux S."/>
            <person name="Paez-Espino D."/>
            <person name="Jungbluth S."/>
            <person name="Walsh D.A."/>
            <person name="Denef V.J."/>
            <person name="McMahon K.D."/>
            <person name="Konstantinidis K.T."/>
            <person name="Eloe-Fadrosh E.A."/>
            <person name="Kyrpides N.C."/>
            <person name="Woyke T."/>
        </authorList>
    </citation>
    <scope>NUCLEOTIDE SEQUENCE</scope>
    <source>
        <strain evidence="1">GVMAG-M-3300024258-14</strain>
    </source>
</reference>
<dbReference type="EMBL" id="MN740216">
    <property type="protein sequence ID" value="QHT94152.1"/>
    <property type="molecule type" value="Genomic_DNA"/>
</dbReference>
<sequence>MKCNLIKNKKAKKTKNVLHKYKYKYNNINQ</sequence>
<evidence type="ECO:0000313" key="1">
    <source>
        <dbReference type="EMBL" id="QHT94152.1"/>
    </source>
</evidence>